<reference evidence="2 3" key="1">
    <citation type="submission" date="2019-11" db="EMBL/GenBank/DDBJ databases">
        <title>Whole genome sequence of Oryza granulata.</title>
        <authorList>
            <person name="Li W."/>
        </authorList>
    </citation>
    <scope>NUCLEOTIDE SEQUENCE [LARGE SCALE GENOMIC DNA]</scope>
    <source>
        <strain evidence="3">cv. Menghai</strain>
        <tissue evidence="2">Leaf</tissue>
    </source>
</reference>
<evidence type="ECO:0000256" key="1">
    <source>
        <dbReference type="SAM" id="SignalP"/>
    </source>
</evidence>
<protein>
    <recommendedName>
        <fullName evidence="4">Secreted protein</fullName>
    </recommendedName>
</protein>
<name>A0A6G1EYI3_9ORYZ</name>
<dbReference type="Proteomes" id="UP000479710">
    <property type="component" value="Unassembled WGS sequence"/>
</dbReference>
<evidence type="ECO:0008006" key="4">
    <source>
        <dbReference type="Google" id="ProtNLM"/>
    </source>
</evidence>
<keyword evidence="1" id="KW-0732">Signal</keyword>
<sequence>MCRSRSGAVLALLLVCAVVVATGKRNKGGVGQAEVECSDLATGAECVNRDCSAVSISSKTSAEQHDRRWCGVVDVNFPV</sequence>
<proteinExistence type="predicted"/>
<feature type="signal peptide" evidence="1">
    <location>
        <begin position="1"/>
        <end position="23"/>
    </location>
</feature>
<accession>A0A6G1EYI3</accession>
<gene>
    <name evidence="2" type="ORF">E2562_023024</name>
</gene>
<evidence type="ECO:0000313" key="2">
    <source>
        <dbReference type="EMBL" id="KAF0929671.1"/>
    </source>
</evidence>
<organism evidence="2 3">
    <name type="scientific">Oryza meyeriana var. granulata</name>
    <dbReference type="NCBI Taxonomy" id="110450"/>
    <lineage>
        <taxon>Eukaryota</taxon>
        <taxon>Viridiplantae</taxon>
        <taxon>Streptophyta</taxon>
        <taxon>Embryophyta</taxon>
        <taxon>Tracheophyta</taxon>
        <taxon>Spermatophyta</taxon>
        <taxon>Magnoliopsida</taxon>
        <taxon>Liliopsida</taxon>
        <taxon>Poales</taxon>
        <taxon>Poaceae</taxon>
        <taxon>BOP clade</taxon>
        <taxon>Oryzoideae</taxon>
        <taxon>Oryzeae</taxon>
        <taxon>Oryzinae</taxon>
        <taxon>Oryza</taxon>
        <taxon>Oryza meyeriana</taxon>
    </lineage>
</organism>
<comment type="caution">
    <text evidence="2">The sequence shown here is derived from an EMBL/GenBank/DDBJ whole genome shotgun (WGS) entry which is preliminary data.</text>
</comment>
<dbReference type="EMBL" id="SPHZ02000002">
    <property type="protein sequence ID" value="KAF0929671.1"/>
    <property type="molecule type" value="Genomic_DNA"/>
</dbReference>
<keyword evidence="3" id="KW-1185">Reference proteome</keyword>
<feature type="chain" id="PRO_5026243935" description="Secreted protein" evidence="1">
    <location>
        <begin position="24"/>
        <end position="79"/>
    </location>
</feature>
<dbReference type="AlphaFoldDB" id="A0A6G1EYI3"/>
<evidence type="ECO:0000313" key="3">
    <source>
        <dbReference type="Proteomes" id="UP000479710"/>
    </source>
</evidence>